<organism evidence="1 2">
    <name type="scientific">Batillaria attramentaria</name>
    <dbReference type="NCBI Taxonomy" id="370345"/>
    <lineage>
        <taxon>Eukaryota</taxon>
        <taxon>Metazoa</taxon>
        <taxon>Spiralia</taxon>
        <taxon>Lophotrochozoa</taxon>
        <taxon>Mollusca</taxon>
        <taxon>Gastropoda</taxon>
        <taxon>Caenogastropoda</taxon>
        <taxon>Sorbeoconcha</taxon>
        <taxon>Cerithioidea</taxon>
        <taxon>Batillariidae</taxon>
        <taxon>Batillaria</taxon>
    </lineage>
</organism>
<evidence type="ECO:0008006" key="3">
    <source>
        <dbReference type="Google" id="ProtNLM"/>
    </source>
</evidence>
<reference evidence="1 2" key="1">
    <citation type="journal article" date="2023" name="Sci. Data">
        <title>Genome assembly of the Korean intertidal mud-creeper Batillaria attramentaria.</title>
        <authorList>
            <person name="Patra A.K."/>
            <person name="Ho P.T."/>
            <person name="Jun S."/>
            <person name="Lee S.J."/>
            <person name="Kim Y."/>
            <person name="Won Y.J."/>
        </authorList>
    </citation>
    <scope>NUCLEOTIDE SEQUENCE [LARGE SCALE GENOMIC DNA]</scope>
    <source>
        <strain evidence="1">Wonlab-2016</strain>
    </source>
</reference>
<evidence type="ECO:0000313" key="2">
    <source>
        <dbReference type="Proteomes" id="UP001519460"/>
    </source>
</evidence>
<gene>
    <name evidence="1" type="ORF">BaRGS_00007292</name>
</gene>
<sequence>VDVKSDCETSCRCAPSCPCYKTGCSADRVSLAMCAGGEKDSDGSCNMPGNCGCNKGSLGKL</sequence>
<feature type="non-terminal residue" evidence="1">
    <location>
        <position position="1"/>
    </location>
</feature>
<dbReference type="Proteomes" id="UP001519460">
    <property type="component" value="Unassembled WGS sequence"/>
</dbReference>
<comment type="caution">
    <text evidence="1">The sequence shown here is derived from an EMBL/GenBank/DDBJ whole genome shotgun (WGS) entry which is preliminary data.</text>
</comment>
<dbReference type="EMBL" id="JACVVK020000031">
    <property type="protein sequence ID" value="KAK7501488.1"/>
    <property type="molecule type" value="Genomic_DNA"/>
</dbReference>
<dbReference type="AlphaFoldDB" id="A0ABD0LPS7"/>
<protein>
    <recommendedName>
        <fullName evidence="3">Metallothionein</fullName>
    </recommendedName>
</protein>
<keyword evidence="2" id="KW-1185">Reference proteome</keyword>
<name>A0ABD0LPS7_9CAEN</name>
<accession>A0ABD0LPS7</accession>
<proteinExistence type="predicted"/>
<evidence type="ECO:0000313" key="1">
    <source>
        <dbReference type="EMBL" id="KAK7501488.1"/>
    </source>
</evidence>